<accession>A0A0C1NBB1</accession>
<name>A0A0C1NBB1_9CYAN</name>
<evidence type="ECO:0000313" key="4">
    <source>
        <dbReference type="Proteomes" id="UP000029738"/>
    </source>
</evidence>
<dbReference type="OrthoDB" id="5504276at2"/>
<feature type="transmembrane region" description="Helical" evidence="1">
    <location>
        <begin position="267"/>
        <end position="288"/>
    </location>
</feature>
<feature type="transmembrane region" description="Helical" evidence="1">
    <location>
        <begin position="134"/>
        <end position="158"/>
    </location>
</feature>
<feature type="transmembrane region" description="Helical" evidence="1">
    <location>
        <begin position="170"/>
        <end position="190"/>
    </location>
</feature>
<dbReference type="PANTHER" id="PTHR36844:SF1">
    <property type="entry name" value="PROTEASE PRSW"/>
    <property type="match status" value="1"/>
</dbReference>
<dbReference type="InterPro" id="IPR026898">
    <property type="entry name" value="PrsW"/>
</dbReference>
<feature type="transmembrane region" description="Helical" evidence="1">
    <location>
        <begin position="242"/>
        <end position="261"/>
    </location>
</feature>
<dbReference type="PANTHER" id="PTHR36844">
    <property type="entry name" value="PROTEASE PRSW"/>
    <property type="match status" value="1"/>
</dbReference>
<keyword evidence="2" id="KW-0645">Protease</keyword>
<gene>
    <name evidence="3" type="ORF">DA73_0210490</name>
    <name evidence="2" type="ORF">DA73_0400038365</name>
</gene>
<keyword evidence="1" id="KW-0472">Membrane</keyword>
<dbReference type="EMBL" id="JHEG04000001">
    <property type="protein sequence ID" value="KAF3890661.1"/>
    <property type="molecule type" value="Genomic_DNA"/>
</dbReference>
<feature type="transmembrane region" description="Helical" evidence="1">
    <location>
        <begin position="36"/>
        <end position="55"/>
    </location>
</feature>
<reference evidence="3" key="1">
    <citation type="journal article" date="2015" name="Genome Announc.">
        <title>Draft Genome Sequence of Tolypothrix boutellei Strain VB521301.</title>
        <authorList>
            <person name="Chandrababunaidu M.M."/>
            <person name="Singh D."/>
            <person name="Sen D."/>
            <person name="Bhan S."/>
            <person name="Das S."/>
            <person name="Gupta A."/>
            <person name="Adhikary S.P."/>
            <person name="Tripathy S."/>
        </authorList>
    </citation>
    <scope>NUCLEOTIDE SEQUENCE</scope>
    <source>
        <strain evidence="3">VB521301</strain>
    </source>
</reference>
<evidence type="ECO:0000256" key="1">
    <source>
        <dbReference type="SAM" id="Phobius"/>
    </source>
</evidence>
<keyword evidence="2" id="KW-0378">Hydrolase</keyword>
<feature type="transmembrane region" description="Helical" evidence="1">
    <location>
        <begin position="94"/>
        <end position="114"/>
    </location>
</feature>
<dbReference type="Pfam" id="PF13367">
    <property type="entry name" value="PrsW-protease"/>
    <property type="match status" value="1"/>
</dbReference>
<comment type="caution">
    <text evidence="3">The sequence shown here is derived from an EMBL/GenBank/DDBJ whole genome shotgun (WGS) entry which is preliminary data.</text>
</comment>
<dbReference type="Proteomes" id="UP000029738">
    <property type="component" value="Unassembled WGS sequence"/>
</dbReference>
<dbReference type="GO" id="GO:0008237">
    <property type="term" value="F:metallopeptidase activity"/>
    <property type="evidence" value="ECO:0007669"/>
    <property type="project" value="UniProtKB-KW"/>
</dbReference>
<reference evidence="2" key="2">
    <citation type="submission" date="2019-11" db="EMBL/GenBank/DDBJ databases">
        <title>Improved Assembly of Tolypothrix boutellei genome.</title>
        <authorList>
            <person name="Sarangi A.N."/>
            <person name="Mukherjee M."/>
            <person name="Ghosh S."/>
            <person name="Singh D."/>
            <person name="Das A."/>
            <person name="Kant S."/>
            <person name="Prusty A."/>
            <person name="Tripathy S."/>
        </authorList>
    </citation>
    <scope>NUCLEOTIDE SEQUENCE</scope>
    <source>
        <strain evidence="2">VB521301</strain>
    </source>
</reference>
<feature type="transmembrane region" description="Helical" evidence="1">
    <location>
        <begin position="217"/>
        <end position="235"/>
    </location>
</feature>
<dbReference type="RefSeq" id="WP_038086487.1">
    <property type="nucleotide sequence ID" value="NZ_JHEG04000001.1"/>
</dbReference>
<organism evidence="3">
    <name type="scientific">Tolypothrix bouteillei VB521301</name>
    <dbReference type="NCBI Taxonomy" id="1479485"/>
    <lineage>
        <taxon>Bacteria</taxon>
        <taxon>Bacillati</taxon>
        <taxon>Cyanobacteriota</taxon>
        <taxon>Cyanophyceae</taxon>
        <taxon>Nostocales</taxon>
        <taxon>Tolypothrichaceae</taxon>
        <taxon>Tolypothrix</taxon>
    </lineage>
</organism>
<sequence>MTSTSKGEDTIRKAAIDRSGWSYPVRFFQPHNPACYLYWLLVLKGTYVFSGFLLSRAIYPSALFIALSSQALYCLPWIWFLTHKDRYEREPAKLALLGFLWGGLVAVWVMAFPGNNAILSLIAKLASLDFYSHWSAAITAPIVEESSKFVGLIMLSLLARNHVRNAYDGFLLGAFVGLGFQVFENVLYIVGAPDASFGSQQVADALKLLVVRTATGFWSHSLYTAVAGTGFGYFLEAKNRSFGHRLAVLIGFFLLACLAHGCWDAIIGFIGFGPIGIVIGTVAILLAWRFSEQRQRKFVRVLLADDVANGIVTEAELAAISNRPRNRRAYLREIESSSGPDAAKRAGFILDAAIDLAAAIASKDNLDSPAAKAARAEIARVRGAAQLGQLE</sequence>
<keyword evidence="1" id="KW-0812">Transmembrane</keyword>
<keyword evidence="1" id="KW-1133">Transmembrane helix</keyword>
<keyword evidence="4" id="KW-1185">Reference proteome</keyword>
<dbReference type="AlphaFoldDB" id="A0A0C1NBB1"/>
<evidence type="ECO:0000313" key="2">
    <source>
        <dbReference type="EMBL" id="KAF3890661.1"/>
    </source>
</evidence>
<dbReference type="EMBL" id="JHEG02000037">
    <property type="protein sequence ID" value="KIE12037.1"/>
    <property type="molecule type" value="Genomic_DNA"/>
</dbReference>
<feature type="transmembrane region" description="Helical" evidence="1">
    <location>
        <begin position="61"/>
        <end position="82"/>
    </location>
</feature>
<evidence type="ECO:0000313" key="3">
    <source>
        <dbReference type="EMBL" id="KIE12037.1"/>
    </source>
</evidence>
<protein>
    <submittedName>
        <fullName evidence="2">PrsW family intramembrane metalloprotease</fullName>
    </submittedName>
</protein>
<keyword evidence="2" id="KW-0482">Metalloprotease</keyword>
<proteinExistence type="predicted"/>
<dbReference type="STRING" id="1479485.DA73_0210490"/>